<reference evidence="5 6" key="1">
    <citation type="submission" date="2019-12" db="EMBL/GenBank/DDBJ databases">
        <title>Paraburkholderia acidiphila 7Q-K02 sp. nov and Paraburkholderia acidisoli DHF22 sp. nov., two strains isolated from forest soil.</title>
        <authorList>
            <person name="Gao Z."/>
            <person name="Qiu L."/>
        </authorList>
    </citation>
    <scope>NUCLEOTIDE SEQUENCE [LARGE SCALE GENOMIC DNA]</scope>
    <source>
        <strain evidence="5 6">DHF22</strain>
    </source>
</reference>
<dbReference type="InterPro" id="IPR011711">
    <property type="entry name" value="GntR_C"/>
</dbReference>
<dbReference type="SUPFAM" id="SSF46785">
    <property type="entry name" value="Winged helix' DNA-binding domain"/>
    <property type="match status" value="1"/>
</dbReference>
<dbReference type="SUPFAM" id="SSF48008">
    <property type="entry name" value="GntR ligand-binding domain-like"/>
    <property type="match status" value="1"/>
</dbReference>
<organism evidence="5 6">
    <name type="scientific">Paraburkholderia acidisoli</name>
    <dbReference type="NCBI Taxonomy" id="2571748"/>
    <lineage>
        <taxon>Bacteria</taxon>
        <taxon>Pseudomonadati</taxon>
        <taxon>Pseudomonadota</taxon>
        <taxon>Betaproteobacteria</taxon>
        <taxon>Burkholderiales</taxon>
        <taxon>Burkholderiaceae</taxon>
        <taxon>Paraburkholderia</taxon>
    </lineage>
</organism>
<evidence type="ECO:0000256" key="2">
    <source>
        <dbReference type="ARBA" id="ARBA00023125"/>
    </source>
</evidence>
<evidence type="ECO:0000256" key="3">
    <source>
        <dbReference type="ARBA" id="ARBA00023163"/>
    </source>
</evidence>
<dbReference type="SMART" id="SM00895">
    <property type="entry name" value="FCD"/>
    <property type="match status" value="1"/>
</dbReference>
<dbReference type="PROSITE" id="PS50949">
    <property type="entry name" value="HTH_GNTR"/>
    <property type="match status" value="1"/>
</dbReference>
<dbReference type="GO" id="GO:0003677">
    <property type="term" value="F:DNA binding"/>
    <property type="evidence" value="ECO:0007669"/>
    <property type="project" value="UniProtKB-KW"/>
</dbReference>
<dbReference type="SMART" id="SM00345">
    <property type="entry name" value="HTH_GNTR"/>
    <property type="match status" value="1"/>
</dbReference>
<dbReference type="AlphaFoldDB" id="A0A7Z2GLZ9"/>
<protein>
    <submittedName>
        <fullName evidence="5">FCD domain-containing protein</fullName>
    </submittedName>
</protein>
<keyword evidence="2" id="KW-0238">DNA-binding</keyword>
<dbReference type="Pfam" id="PF07729">
    <property type="entry name" value="FCD"/>
    <property type="match status" value="1"/>
</dbReference>
<dbReference type="EMBL" id="CP046914">
    <property type="protein sequence ID" value="QGZ64276.1"/>
    <property type="molecule type" value="Genomic_DNA"/>
</dbReference>
<dbReference type="InterPro" id="IPR036388">
    <property type="entry name" value="WH-like_DNA-bd_sf"/>
</dbReference>
<evidence type="ECO:0000313" key="6">
    <source>
        <dbReference type="Proteomes" id="UP000433577"/>
    </source>
</evidence>
<keyword evidence="6" id="KW-1185">Reference proteome</keyword>
<sequence>MSQYDLKTVEFDNLGTTIYQTLCEGLIKGNFKPGDRLKIRDIATELGTSVTPVRDAVLRLVQDEALVMKSARDIRVQHLTKAAYLEIRSIRVRLEGLAAETAAHVATPADIARLEALLVENEAAMRAGDTLRATELNQVFHFLLADIAGMPVLQGILRRLWLRMGPMIADVYAGAGRSMIDHHYPIVASIREHDGTSAARALQQDIVEGGGAILERLTELEMSIDSAA</sequence>
<keyword evidence="1" id="KW-0805">Transcription regulation</keyword>
<dbReference type="KEGG" id="pacs:FAZ98_21375"/>
<dbReference type="Gene3D" id="1.10.10.10">
    <property type="entry name" value="Winged helix-like DNA-binding domain superfamily/Winged helix DNA-binding domain"/>
    <property type="match status" value="1"/>
</dbReference>
<gene>
    <name evidence="5" type="ORF">FAZ98_21375</name>
</gene>
<keyword evidence="3" id="KW-0804">Transcription</keyword>
<evidence type="ECO:0000313" key="5">
    <source>
        <dbReference type="EMBL" id="QGZ64276.1"/>
    </source>
</evidence>
<dbReference type="Pfam" id="PF00392">
    <property type="entry name" value="GntR"/>
    <property type="match status" value="1"/>
</dbReference>
<dbReference type="OrthoDB" id="7003764at2"/>
<feature type="domain" description="HTH gntR-type" evidence="4">
    <location>
        <begin position="12"/>
        <end position="79"/>
    </location>
</feature>
<dbReference type="Gene3D" id="1.20.120.530">
    <property type="entry name" value="GntR ligand-binding domain-like"/>
    <property type="match status" value="1"/>
</dbReference>
<evidence type="ECO:0000256" key="1">
    <source>
        <dbReference type="ARBA" id="ARBA00023015"/>
    </source>
</evidence>
<evidence type="ECO:0000259" key="4">
    <source>
        <dbReference type="PROSITE" id="PS50949"/>
    </source>
</evidence>
<dbReference type="RefSeq" id="WP_158953543.1">
    <property type="nucleotide sequence ID" value="NZ_CP046914.1"/>
</dbReference>
<dbReference type="GO" id="GO:0003700">
    <property type="term" value="F:DNA-binding transcription factor activity"/>
    <property type="evidence" value="ECO:0007669"/>
    <property type="project" value="InterPro"/>
</dbReference>
<proteinExistence type="predicted"/>
<accession>A0A7Z2GLZ9</accession>
<dbReference type="InterPro" id="IPR000524">
    <property type="entry name" value="Tscrpt_reg_HTH_GntR"/>
</dbReference>
<dbReference type="Proteomes" id="UP000433577">
    <property type="component" value="Chromosome 2"/>
</dbReference>
<dbReference type="InterPro" id="IPR008920">
    <property type="entry name" value="TF_FadR/GntR_C"/>
</dbReference>
<dbReference type="PANTHER" id="PTHR43537:SF39">
    <property type="entry name" value="HTH-TYPE TRANSCRIPTIONAL REGULATOR MCBR"/>
    <property type="match status" value="1"/>
</dbReference>
<name>A0A7Z2GLZ9_9BURK</name>
<dbReference type="InterPro" id="IPR036390">
    <property type="entry name" value="WH_DNA-bd_sf"/>
</dbReference>
<dbReference type="PANTHER" id="PTHR43537">
    <property type="entry name" value="TRANSCRIPTIONAL REGULATOR, GNTR FAMILY"/>
    <property type="match status" value="1"/>
</dbReference>